<evidence type="ECO:0000313" key="2">
    <source>
        <dbReference type="Proteomes" id="UP000018348"/>
    </source>
</evidence>
<reference evidence="1 2" key="2">
    <citation type="submission" date="2013-09" db="EMBL/GenBank/DDBJ databases">
        <title>Whole genome comparison of six Crocosphaera watsonii strains with differing phenotypes.</title>
        <authorList>
            <person name="Bench S.R."/>
            <person name="Heller P."/>
            <person name="Frank I."/>
            <person name="Arciniega M."/>
            <person name="Shilova I.N."/>
            <person name="Zehr J.P."/>
        </authorList>
    </citation>
    <scope>NUCLEOTIDE SEQUENCE [LARGE SCALE GENOMIC DNA]</scope>
    <source>
        <strain evidence="1 2">WH 8502</strain>
    </source>
</reference>
<protein>
    <submittedName>
        <fullName evidence="1">Uncharacterized protein</fullName>
    </submittedName>
</protein>
<dbReference type="EMBL" id="CAQK01000403">
    <property type="protein sequence ID" value="CCQ51095.1"/>
    <property type="molecule type" value="Genomic_DNA"/>
</dbReference>
<accession>T2IFU3</accession>
<organism evidence="1 2">
    <name type="scientific">Crocosphaera watsonii WH 8502</name>
    <dbReference type="NCBI Taxonomy" id="423474"/>
    <lineage>
        <taxon>Bacteria</taxon>
        <taxon>Bacillati</taxon>
        <taxon>Cyanobacteriota</taxon>
        <taxon>Cyanophyceae</taxon>
        <taxon>Oscillatoriophycideae</taxon>
        <taxon>Chroococcales</taxon>
        <taxon>Aphanothecaceae</taxon>
        <taxon>Crocosphaera</taxon>
    </lineage>
</organism>
<proteinExistence type="predicted"/>
<dbReference type="Proteomes" id="UP000018348">
    <property type="component" value="Unassembled WGS sequence"/>
</dbReference>
<sequence>MISSDLLDLFLAEKMRNEVEYALKKRIKIIVNKTDLTEYLG</sequence>
<evidence type="ECO:0000313" key="1">
    <source>
        <dbReference type="EMBL" id="CCQ51095.1"/>
    </source>
</evidence>
<gene>
    <name evidence="1" type="ORF">CWATWH8502_4622</name>
</gene>
<dbReference type="AlphaFoldDB" id="T2IFU3"/>
<comment type="caution">
    <text evidence="1">The sequence shown here is derived from an EMBL/GenBank/DDBJ whole genome shotgun (WGS) entry which is preliminary data.</text>
</comment>
<name>T2IFU3_CROWT</name>
<reference evidence="1 2" key="1">
    <citation type="submission" date="2013-01" db="EMBL/GenBank/DDBJ databases">
        <authorList>
            <person name="Bench S."/>
        </authorList>
    </citation>
    <scope>NUCLEOTIDE SEQUENCE [LARGE SCALE GENOMIC DNA]</scope>
    <source>
        <strain evidence="1 2">WH 8502</strain>
    </source>
</reference>